<evidence type="ECO:0000313" key="3">
    <source>
        <dbReference type="EMBL" id="GAA4264902.1"/>
    </source>
</evidence>
<protein>
    <recommendedName>
        <fullName evidence="2">DUF559 domain-containing protein</fullName>
    </recommendedName>
</protein>
<dbReference type="RefSeq" id="WP_344793473.1">
    <property type="nucleotide sequence ID" value="NZ_BAABAU010000001.1"/>
</dbReference>
<evidence type="ECO:0000259" key="2">
    <source>
        <dbReference type="Pfam" id="PF04480"/>
    </source>
</evidence>
<dbReference type="Gene3D" id="3.40.960.10">
    <property type="entry name" value="VSR Endonuclease"/>
    <property type="match status" value="1"/>
</dbReference>
<name>A0ABP8DY31_9MICO</name>
<evidence type="ECO:0000313" key="4">
    <source>
        <dbReference type="Proteomes" id="UP001501594"/>
    </source>
</evidence>
<reference evidence="4" key="1">
    <citation type="journal article" date="2019" name="Int. J. Syst. Evol. Microbiol.">
        <title>The Global Catalogue of Microorganisms (GCM) 10K type strain sequencing project: providing services to taxonomists for standard genome sequencing and annotation.</title>
        <authorList>
            <consortium name="The Broad Institute Genomics Platform"/>
            <consortium name="The Broad Institute Genome Sequencing Center for Infectious Disease"/>
            <person name="Wu L."/>
            <person name="Ma J."/>
        </authorList>
    </citation>
    <scope>NUCLEOTIDE SEQUENCE [LARGE SCALE GENOMIC DNA]</scope>
    <source>
        <strain evidence="4">JCM 17442</strain>
    </source>
</reference>
<comment type="caution">
    <text evidence="3">The sequence shown here is derived from an EMBL/GenBank/DDBJ whole genome shotgun (WGS) entry which is preliminary data.</text>
</comment>
<gene>
    <name evidence="3" type="ORF">GCM10022256_05140</name>
</gene>
<sequence>MTSRAGSDRAAPPPQHPAGTVVVSKNPKTSKTEQDVRDRLTAAGLQLHPGRSAIQCGFDEERRTWPVLTPDYLLRESRVCVEFDSGYTHRDEEASDRRRNALLNDVGWTVVRLRTGGLPALGPYDVTTDTSSFTVGAITALVESIEDAVAGRPGVQRHIDKAPARVRKRSRLGSLAADKHVENAVYSSWTLDSGRVLRLTVMAGGHFLGAPGGGWRTPAFVIRLGLDRLPRSSWRGNLEALLETMPEESLAPTSRFPWGDDLFTGEHADVQVESTFNVGASAHIGSTTLPAADGFDDDTMHLLGGGRLALHPEARDAGWRFADVRQLAGKHGPFQKYLLLRDGPRGGLWAGGPE</sequence>
<evidence type="ECO:0000256" key="1">
    <source>
        <dbReference type="SAM" id="MobiDB-lite"/>
    </source>
</evidence>
<dbReference type="Proteomes" id="UP001501594">
    <property type="component" value="Unassembled WGS sequence"/>
</dbReference>
<dbReference type="Pfam" id="PF04480">
    <property type="entry name" value="DUF559"/>
    <property type="match status" value="1"/>
</dbReference>
<dbReference type="InterPro" id="IPR007569">
    <property type="entry name" value="DUF559"/>
</dbReference>
<accession>A0ABP8DY31</accession>
<proteinExistence type="predicted"/>
<keyword evidence="4" id="KW-1185">Reference proteome</keyword>
<feature type="domain" description="DUF559" evidence="2">
    <location>
        <begin position="70"/>
        <end position="114"/>
    </location>
</feature>
<organism evidence="3 4">
    <name type="scientific">Frondihabitans peucedani</name>
    <dbReference type="NCBI Taxonomy" id="598626"/>
    <lineage>
        <taxon>Bacteria</taxon>
        <taxon>Bacillati</taxon>
        <taxon>Actinomycetota</taxon>
        <taxon>Actinomycetes</taxon>
        <taxon>Micrococcales</taxon>
        <taxon>Microbacteriaceae</taxon>
        <taxon>Frondihabitans</taxon>
    </lineage>
</organism>
<dbReference type="EMBL" id="BAABAU010000001">
    <property type="protein sequence ID" value="GAA4264902.1"/>
    <property type="molecule type" value="Genomic_DNA"/>
</dbReference>
<feature type="region of interest" description="Disordered" evidence="1">
    <location>
        <begin position="1"/>
        <end position="33"/>
    </location>
</feature>